<keyword evidence="10" id="KW-1185">Reference proteome</keyword>
<organism evidence="9 10">
    <name type="scientific">Caenispirillum salinarum AK4</name>
    <dbReference type="NCBI Taxonomy" id="1238182"/>
    <lineage>
        <taxon>Bacteria</taxon>
        <taxon>Pseudomonadati</taxon>
        <taxon>Pseudomonadota</taxon>
        <taxon>Alphaproteobacteria</taxon>
        <taxon>Rhodospirillales</taxon>
        <taxon>Novispirillaceae</taxon>
        <taxon>Caenispirillum</taxon>
    </lineage>
</organism>
<protein>
    <submittedName>
        <fullName evidence="9">Cytochrome c, class II</fullName>
    </submittedName>
</protein>
<evidence type="ECO:0000313" key="9">
    <source>
        <dbReference type="EMBL" id="EKV28550.1"/>
    </source>
</evidence>
<evidence type="ECO:0000256" key="6">
    <source>
        <dbReference type="PIRSR" id="PIRSR000027-1"/>
    </source>
</evidence>
<dbReference type="Pfam" id="PF01322">
    <property type="entry name" value="Cytochrom_C_2"/>
    <property type="match status" value="1"/>
</dbReference>
<evidence type="ECO:0000256" key="7">
    <source>
        <dbReference type="PIRSR" id="PIRSR000027-2"/>
    </source>
</evidence>
<keyword evidence="2 7" id="KW-0349">Heme</keyword>
<evidence type="ECO:0000256" key="2">
    <source>
        <dbReference type="ARBA" id="ARBA00022617"/>
    </source>
</evidence>
<feature type="binding site" description="covalent" evidence="7">
    <location>
        <position position="141"/>
    </location>
    <ligand>
        <name>heme c</name>
        <dbReference type="ChEBI" id="CHEBI:61717"/>
    </ligand>
</feature>
<gene>
    <name evidence="9" type="ORF">C882_0761</name>
</gene>
<dbReference type="InterPro" id="IPR002321">
    <property type="entry name" value="Cyt_c_II"/>
</dbReference>
<evidence type="ECO:0000256" key="5">
    <source>
        <dbReference type="ARBA" id="ARBA00023004"/>
    </source>
</evidence>
<feature type="chain" id="PRO_5003931279" evidence="8">
    <location>
        <begin position="25"/>
        <end position="151"/>
    </location>
</feature>
<dbReference type="GO" id="GO:0042597">
    <property type="term" value="C:periplasmic space"/>
    <property type="evidence" value="ECO:0007669"/>
    <property type="project" value="InterPro"/>
</dbReference>
<dbReference type="GO" id="GO:0009055">
    <property type="term" value="F:electron transfer activity"/>
    <property type="evidence" value="ECO:0007669"/>
    <property type="project" value="InterPro"/>
</dbReference>
<evidence type="ECO:0000256" key="1">
    <source>
        <dbReference type="ARBA" id="ARBA00022448"/>
    </source>
</evidence>
<accession>K9GRF7</accession>
<keyword evidence="1" id="KW-0813">Transport</keyword>
<dbReference type="InterPro" id="IPR012127">
    <property type="entry name" value="Cyt_c_prime"/>
</dbReference>
<keyword evidence="5 6" id="KW-0408">Iron</keyword>
<dbReference type="EMBL" id="ANHY01000015">
    <property type="protein sequence ID" value="EKV28550.1"/>
    <property type="molecule type" value="Genomic_DNA"/>
</dbReference>
<sequence length="151" mass="16006">MKLRAITAAAALAAAAVAPMAANAMDAENAVKYRQQVMKAIGGHTNTVVMILKGEVPYSDQLLPSAQMLADTADLALLPFEENTAESGVKTTATADVWTNWDKFSGGIKMMQERTDTLVAAVESGDKGAIGEAMQAVGETCKNCHDNFREK</sequence>
<dbReference type="PIRSF" id="PIRSF000027">
    <property type="entry name" value="Cytc_c_prime"/>
    <property type="match status" value="1"/>
</dbReference>
<feature type="binding site" description="covalent" evidence="7">
    <location>
        <position position="144"/>
    </location>
    <ligand>
        <name>heme c</name>
        <dbReference type="ChEBI" id="CHEBI:61717"/>
    </ligand>
</feature>
<dbReference type="Proteomes" id="UP000009881">
    <property type="component" value="Unassembled WGS sequence"/>
</dbReference>
<dbReference type="AlphaFoldDB" id="K9GRF7"/>
<dbReference type="RefSeq" id="WP_009541418.1">
    <property type="nucleotide sequence ID" value="NZ_ANHY01000015.1"/>
</dbReference>
<evidence type="ECO:0000256" key="3">
    <source>
        <dbReference type="ARBA" id="ARBA00022723"/>
    </source>
</evidence>
<evidence type="ECO:0000313" key="10">
    <source>
        <dbReference type="Proteomes" id="UP000009881"/>
    </source>
</evidence>
<feature type="binding site" description="axial binding residue" evidence="6">
    <location>
        <position position="145"/>
    </location>
    <ligand>
        <name>heme c</name>
        <dbReference type="ChEBI" id="CHEBI:61717"/>
    </ligand>
    <ligandPart>
        <name>Fe</name>
        <dbReference type="ChEBI" id="CHEBI:18248"/>
    </ligandPart>
</feature>
<dbReference type="eggNOG" id="COG3909">
    <property type="taxonomic scope" value="Bacteria"/>
</dbReference>
<evidence type="ECO:0000256" key="8">
    <source>
        <dbReference type="SAM" id="SignalP"/>
    </source>
</evidence>
<name>K9GRF7_9PROT</name>
<dbReference type="InterPro" id="IPR015984">
    <property type="entry name" value="Cyt_c_prime_subgr"/>
</dbReference>
<dbReference type="GO" id="GO:0022900">
    <property type="term" value="P:electron transport chain"/>
    <property type="evidence" value="ECO:0007669"/>
    <property type="project" value="InterPro"/>
</dbReference>
<dbReference type="GO" id="GO:0020037">
    <property type="term" value="F:heme binding"/>
    <property type="evidence" value="ECO:0007669"/>
    <property type="project" value="InterPro"/>
</dbReference>
<comment type="caution">
    <text evidence="9">The sequence shown here is derived from an EMBL/GenBank/DDBJ whole genome shotgun (WGS) entry which is preliminary data.</text>
</comment>
<evidence type="ECO:0000256" key="4">
    <source>
        <dbReference type="ARBA" id="ARBA00022982"/>
    </source>
</evidence>
<dbReference type="PROSITE" id="PS51009">
    <property type="entry name" value="CYTCII"/>
    <property type="match status" value="1"/>
</dbReference>
<dbReference type="InterPro" id="IPR010980">
    <property type="entry name" value="Cyt_c/b562"/>
</dbReference>
<reference evidence="9 10" key="1">
    <citation type="journal article" date="2013" name="Genome Announc.">
        <title>Draft Genome Sequence of an Alphaproteobacterium, Caenispirillum salinarum AK4(T), Isolated from a Solar Saltern.</title>
        <authorList>
            <person name="Khatri I."/>
            <person name="Singh A."/>
            <person name="Korpole S."/>
            <person name="Pinnaka A.K."/>
            <person name="Subramanian S."/>
        </authorList>
    </citation>
    <scope>NUCLEOTIDE SEQUENCE [LARGE SCALE GENOMIC DNA]</scope>
    <source>
        <strain evidence="9 10">AK4</strain>
    </source>
</reference>
<dbReference type="GO" id="GO:0005506">
    <property type="term" value="F:iron ion binding"/>
    <property type="evidence" value="ECO:0007669"/>
    <property type="project" value="InterPro"/>
</dbReference>
<dbReference type="SUPFAM" id="SSF47175">
    <property type="entry name" value="Cytochromes"/>
    <property type="match status" value="1"/>
</dbReference>
<dbReference type="PRINTS" id="PR00608">
    <property type="entry name" value="CYTCHROMECII"/>
</dbReference>
<keyword evidence="8" id="KW-0732">Signal</keyword>
<feature type="signal peptide" evidence="8">
    <location>
        <begin position="1"/>
        <end position="24"/>
    </location>
</feature>
<dbReference type="STRING" id="1238182.C882_0761"/>
<keyword evidence="4" id="KW-0249">Electron transport</keyword>
<comment type="PTM">
    <text evidence="7">Binds 1 heme group per subunit.</text>
</comment>
<keyword evidence="3 6" id="KW-0479">Metal-binding</keyword>
<proteinExistence type="predicted"/>
<dbReference type="OrthoDB" id="8115790at2"/>
<dbReference type="Gene3D" id="1.20.120.10">
    <property type="entry name" value="Cytochrome c/b562"/>
    <property type="match status" value="1"/>
</dbReference>